<keyword evidence="1" id="KW-0812">Transmembrane</keyword>
<name>A0A1B9PRT4_9VIBR</name>
<evidence type="ECO:0000256" key="1">
    <source>
        <dbReference type="SAM" id="Phobius"/>
    </source>
</evidence>
<dbReference type="Proteomes" id="UP000235778">
    <property type="component" value="Unassembled WGS sequence"/>
</dbReference>
<accession>A0A1B9PRT4</accession>
<dbReference type="EMBL" id="MCSI01000001">
    <property type="protein sequence ID" value="PME75527.1"/>
    <property type="molecule type" value="Genomic_DNA"/>
</dbReference>
<feature type="transmembrane region" description="Helical" evidence="1">
    <location>
        <begin position="69"/>
        <end position="88"/>
    </location>
</feature>
<sequence>MQTNNDQKQAIILCALLIIGSTFFNVDLTVASTGEQVISFVSAFITYVVIICLFLRFTNVDVISSNYRILIGVSFVGMTILENVYPVILYSDQIFITEYYVIFCIELVLSIYVTNVIINVSNILGHLGRLSLLDSLRAKIKGRRDSKAEATRVYKKLYPVLELLLDQGYSFDSLEVKGIVKVLGDLPALGKKRKNFAKSYLRDEFTLRKLPRDPSHLEGQTLWH</sequence>
<evidence type="ECO:0000313" key="2">
    <source>
        <dbReference type="EMBL" id="PME75527.1"/>
    </source>
</evidence>
<proteinExistence type="predicted"/>
<keyword evidence="1" id="KW-1133">Transmembrane helix</keyword>
<evidence type="ECO:0000313" key="3">
    <source>
        <dbReference type="Proteomes" id="UP000235778"/>
    </source>
</evidence>
<protein>
    <submittedName>
        <fullName evidence="2">Uncharacterized protein</fullName>
    </submittedName>
</protein>
<feature type="transmembrane region" description="Helical" evidence="1">
    <location>
        <begin position="37"/>
        <end position="57"/>
    </location>
</feature>
<feature type="transmembrane region" description="Helical" evidence="1">
    <location>
        <begin position="100"/>
        <end position="120"/>
    </location>
</feature>
<reference evidence="3" key="1">
    <citation type="submission" date="2016-07" db="EMBL/GenBank/DDBJ databases">
        <title>Nontailed viruses are major unrecognized killers of bacteria in the ocean.</title>
        <authorList>
            <person name="Kauffman K."/>
            <person name="Hussain F."/>
            <person name="Yang J."/>
            <person name="Arevalo P."/>
            <person name="Brown J."/>
            <person name="Cutler M."/>
            <person name="Kelly L."/>
            <person name="Polz M.F."/>
        </authorList>
    </citation>
    <scope>NUCLEOTIDE SEQUENCE [LARGE SCALE GENOMIC DNA]</scope>
    <source>
        <strain evidence="3">10N.286.55.C1</strain>
    </source>
</reference>
<dbReference type="AlphaFoldDB" id="A0A1B9PRT4"/>
<gene>
    <name evidence="2" type="ORF">BCV30_00215</name>
</gene>
<dbReference type="RefSeq" id="WP_017106973.1">
    <property type="nucleotide sequence ID" value="NZ_MAKA01000347.1"/>
</dbReference>
<comment type="caution">
    <text evidence="2">The sequence shown here is derived from an EMBL/GenBank/DDBJ whole genome shotgun (WGS) entry which is preliminary data.</text>
</comment>
<keyword evidence="1" id="KW-0472">Membrane</keyword>
<feature type="transmembrane region" description="Helical" evidence="1">
    <location>
        <begin position="12"/>
        <end position="31"/>
    </location>
</feature>
<organism evidence="2 3">
    <name type="scientific">Vibrio lentus</name>
    <dbReference type="NCBI Taxonomy" id="136468"/>
    <lineage>
        <taxon>Bacteria</taxon>
        <taxon>Pseudomonadati</taxon>
        <taxon>Pseudomonadota</taxon>
        <taxon>Gammaproteobacteria</taxon>
        <taxon>Vibrionales</taxon>
        <taxon>Vibrionaceae</taxon>
        <taxon>Vibrio</taxon>
    </lineage>
</organism>